<evidence type="ECO:0000256" key="1">
    <source>
        <dbReference type="SAM" id="MobiDB-lite"/>
    </source>
</evidence>
<proteinExistence type="predicted"/>
<dbReference type="EMBL" id="BARW01010207">
    <property type="protein sequence ID" value="GAI73966.1"/>
    <property type="molecule type" value="Genomic_DNA"/>
</dbReference>
<name>X1S4C1_9ZZZZ</name>
<organism evidence="2">
    <name type="scientific">marine sediment metagenome</name>
    <dbReference type="NCBI Taxonomy" id="412755"/>
    <lineage>
        <taxon>unclassified sequences</taxon>
        <taxon>metagenomes</taxon>
        <taxon>ecological metagenomes</taxon>
    </lineage>
</organism>
<accession>X1S4C1</accession>
<gene>
    <name evidence="2" type="ORF">S12H4_20208</name>
</gene>
<feature type="region of interest" description="Disordered" evidence="1">
    <location>
        <begin position="1"/>
        <end position="20"/>
    </location>
</feature>
<reference evidence="2" key="1">
    <citation type="journal article" date="2014" name="Front. Microbiol.">
        <title>High frequency of phylogenetically diverse reductive dehalogenase-homologous genes in deep subseafloor sedimentary metagenomes.</title>
        <authorList>
            <person name="Kawai M."/>
            <person name="Futagami T."/>
            <person name="Toyoda A."/>
            <person name="Takaki Y."/>
            <person name="Nishi S."/>
            <person name="Hori S."/>
            <person name="Arai W."/>
            <person name="Tsubouchi T."/>
            <person name="Morono Y."/>
            <person name="Uchiyama I."/>
            <person name="Ito T."/>
            <person name="Fujiyama A."/>
            <person name="Inagaki F."/>
            <person name="Takami H."/>
        </authorList>
    </citation>
    <scope>NUCLEOTIDE SEQUENCE</scope>
    <source>
        <strain evidence="2">Expedition CK06-06</strain>
    </source>
</reference>
<protein>
    <submittedName>
        <fullName evidence="2">Uncharacterized protein</fullName>
    </submittedName>
</protein>
<sequence>MFKKKTEKKSEEKVKPSNQEVQRVLAKAKKVAEKKEKANLAKKLDLVLKKVGKIDTIEKTLKKTREKTDRLEALLSGKDTEGQKKQT</sequence>
<comment type="caution">
    <text evidence="2">The sequence shown here is derived from an EMBL/GenBank/DDBJ whole genome shotgun (WGS) entry which is preliminary data.</text>
</comment>
<feature type="region of interest" description="Disordered" evidence="1">
    <location>
        <begin position="67"/>
        <end position="87"/>
    </location>
</feature>
<evidence type="ECO:0000313" key="2">
    <source>
        <dbReference type="EMBL" id="GAI73966.1"/>
    </source>
</evidence>
<dbReference type="AlphaFoldDB" id="X1S4C1"/>
<feature type="non-terminal residue" evidence="2">
    <location>
        <position position="87"/>
    </location>
</feature>